<reference evidence="1" key="2">
    <citation type="submission" date="2023-03" db="EMBL/GenBank/DDBJ databases">
        <authorList>
            <person name="Inwood S.N."/>
            <person name="Skelly J.G."/>
            <person name="Guhlin J."/>
            <person name="Harrop T.W.R."/>
            <person name="Goldson S.G."/>
            <person name="Dearden P.K."/>
        </authorList>
    </citation>
    <scope>NUCLEOTIDE SEQUENCE</scope>
    <source>
        <strain evidence="1">Irish</strain>
        <tissue evidence="1">Whole body</tissue>
    </source>
</reference>
<proteinExistence type="predicted"/>
<sequence length="132" mass="14866">MLKEKFTTQDILFNQADNDADVLIIETAINQFNLTHVNVVVVRATSDQQPVSSIQYPVSSVKNLRGKSVLLRTPSSIHQIIQNSSSQSSKPNSSFESSEFVVYTEQLFSELKTNSSSKNYEFHRLHRANAAF</sequence>
<comment type="caution">
    <text evidence="1">The sequence shown here is derived from an EMBL/GenBank/DDBJ whole genome shotgun (WGS) entry which is preliminary data.</text>
</comment>
<evidence type="ECO:0000313" key="1">
    <source>
        <dbReference type="EMBL" id="KAK0156897.1"/>
    </source>
</evidence>
<name>A0AA39C2R1_9HYME</name>
<feature type="non-terminal residue" evidence="1">
    <location>
        <position position="132"/>
    </location>
</feature>
<evidence type="ECO:0000313" key="2">
    <source>
        <dbReference type="Proteomes" id="UP001168990"/>
    </source>
</evidence>
<reference evidence="1" key="1">
    <citation type="journal article" date="2023" name="bioRxiv">
        <title>Scaffold-level genome assemblies of two parasitoid biocontrol wasps reveal the parthenogenesis mechanism and an associated novel virus.</title>
        <authorList>
            <person name="Inwood S."/>
            <person name="Skelly J."/>
            <person name="Guhlin J."/>
            <person name="Harrop T."/>
            <person name="Goldson S."/>
            <person name="Dearden P."/>
        </authorList>
    </citation>
    <scope>NUCLEOTIDE SEQUENCE</scope>
    <source>
        <strain evidence="1">Irish</strain>
        <tissue evidence="1">Whole body</tissue>
    </source>
</reference>
<gene>
    <name evidence="1" type="ORF">PV328_012150</name>
</gene>
<dbReference type="Proteomes" id="UP001168990">
    <property type="component" value="Unassembled WGS sequence"/>
</dbReference>
<dbReference type="AlphaFoldDB" id="A0AA39C2R1"/>
<accession>A0AA39C2R1</accession>
<organism evidence="1 2">
    <name type="scientific">Microctonus aethiopoides</name>
    <dbReference type="NCBI Taxonomy" id="144406"/>
    <lineage>
        <taxon>Eukaryota</taxon>
        <taxon>Metazoa</taxon>
        <taxon>Ecdysozoa</taxon>
        <taxon>Arthropoda</taxon>
        <taxon>Hexapoda</taxon>
        <taxon>Insecta</taxon>
        <taxon>Pterygota</taxon>
        <taxon>Neoptera</taxon>
        <taxon>Endopterygota</taxon>
        <taxon>Hymenoptera</taxon>
        <taxon>Apocrita</taxon>
        <taxon>Ichneumonoidea</taxon>
        <taxon>Braconidae</taxon>
        <taxon>Euphorinae</taxon>
        <taxon>Microctonus</taxon>
    </lineage>
</organism>
<dbReference type="EMBL" id="JAQQBS010002026">
    <property type="protein sequence ID" value="KAK0156897.1"/>
    <property type="molecule type" value="Genomic_DNA"/>
</dbReference>
<protein>
    <submittedName>
        <fullName evidence="1">Uncharacterized protein</fullName>
    </submittedName>
</protein>
<keyword evidence="2" id="KW-1185">Reference proteome</keyword>